<keyword evidence="5" id="KW-1185">Reference proteome</keyword>
<protein>
    <submittedName>
        <fullName evidence="4">Nuclear factor of kappa light polypeptide gene enhancer in B-cells inhibitor, zeta</fullName>
    </submittedName>
</protein>
<dbReference type="STRING" id="8090.ENSORLP00000045949"/>
<sequence>MTLFHWQIQQEAKKVEGMTTEFLHIAVAQGRRALAYVLAAKMAGFGSLDIKEHNGQTALQIAAVSNHHLILQDLLTHGAQISTMDLWGRSPLHVCAQKGHFLSLQVRIRLTPLHVAVLSHNAVVKEIRQLENPCSFMTSELAQRKHKYLECIKMLMLMGASYGTKVSIELKSGQTCLHMACEEANVDLLQLFLNQPSSLSTFSGNTALHIVSSLQNIKHQAEAAKLLMKRGADPGTRNFENDFPSQLVPGGPIGEKVGQGLILKSPPSISINRC</sequence>
<dbReference type="PROSITE" id="PS50297">
    <property type="entry name" value="ANK_REP_REGION"/>
    <property type="match status" value="2"/>
</dbReference>
<organism evidence="4 5">
    <name type="scientific">Oryzias latipes</name>
    <name type="common">Japanese rice fish</name>
    <name type="synonym">Japanese killifish</name>
    <dbReference type="NCBI Taxonomy" id="8090"/>
    <lineage>
        <taxon>Eukaryota</taxon>
        <taxon>Metazoa</taxon>
        <taxon>Chordata</taxon>
        <taxon>Craniata</taxon>
        <taxon>Vertebrata</taxon>
        <taxon>Euteleostomi</taxon>
        <taxon>Actinopterygii</taxon>
        <taxon>Neopterygii</taxon>
        <taxon>Teleostei</taxon>
        <taxon>Neoteleostei</taxon>
        <taxon>Acanthomorphata</taxon>
        <taxon>Ovalentaria</taxon>
        <taxon>Atherinomorphae</taxon>
        <taxon>Beloniformes</taxon>
        <taxon>Adrianichthyidae</taxon>
        <taxon>Oryziinae</taxon>
        <taxon>Oryzias</taxon>
    </lineage>
</organism>
<reference evidence="4" key="2">
    <citation type="submission" date="2025-08" db="UniProtKB">
        <authorList>
            <consortium name="Ensembl"/>
        </authorList>
    </citation>
    <scope>IDENTIFICATION</scope>
    <source>
        <strain evidence="4">Hd-rR</strain>
    </source>
</reference>
<dbReference type="Ensembl" id="ENSORLT00000041738.1">
    <property type="protein sequence ID" value="ENSORLP00000045949.1"/>
    <property type="gene ID" value="ENSORLG00000022896.1"/>
</dbReference>
<accession>A0A3B3IPS2</accession>
<dbReference type="Proteomes" id="UP000001038">
    <property type="component" value="Chromosome 2"/>
</dbReference>
<reference evidence="4 5" key="1">
    <citation type="journal article" date="2007" name="Nature">
        <title>The medaka draft genome and insights into vertebrate genome evolution.</title>
        <authorList>
            <person name="Kasahara M."/>
            <person name="Naruse K."/>
            <person name="Sasaki S."/>
            <person name="Nakatani Y."/>
            <person name="Qu W."/>
            <person name="Ahsan B."/>
            <person name="Yamada T."/>
            <person name="Nagayasu Y."/>
            <person name="Doi K."/>
            <person name="Kasai Y."/>
            <person name="Jindo T."/>
            <person name="Kobayashi D."/>
            <person name="Shimada A."/>
            <person name="Toyoda A."/>
            <person name="Kuroki Y."/>
            <person name="Fujiyama A."/>
            <person name="Sasaki T."/>
            <person name="Shimizu A."/>
            <person name="Asakawa S."/>
            <person name="Shimizu N."/>
            <person name="Hashimoto S."/>
            <person name="Yang J."/>
            <person name="Lee Y."/>
            <person name="Matsushima K."/>
            <person name="Sugano S."/>
            <person name="Sakaizumi M."/>
            <person name="Narita T."/>
            <person name="Ohishi K."/>
            <person name="Haga S."/>
            <person name="Ohta F."/>
            <person name="Nomoto H."/>
            <person name="Nogata K."/>
            <person name="Morishita T."/>
            <person name="Endo T."/>
            <person name="Shin-I T."/>
            <person name="Takeda H."/>
            <person name="Morishita S."/>
            <person name="Kohara Y."/>
        </authorList>
    </citation>
    <scope>NUCLEOTIDE SEQUENCE [LARGE SCALE GENOMIC DNA]</scope>
    <source>
        <strain evidence="4 5">Hd-rR</strain>
    </source>
</reference>
<dbReference type="SMART" id="SM00248">
    <property type="entry name" value="ANK"/>
    <property type="match status" value="4"/>
</dbReference>
<dbReference type="AlphaFoldDB" id="A0A3B3IPS2"/>
<feature type="repeat" description="ANK" evidence="3">
    <location>
        <begin position="172"/>
        <end position="204"/>
    </location>
</feature>
<evidence type="ECO:0000313" key="5">
    <source>
        <dbReference type="Proteomes" id="UP000001038"/>
    </source>
</evidence>
<keyword evidence="1" id="KW-0677">Repeat</keyword>
<name>A0A3B3IPS2_ORYLA</name>
<dbReference type="Gene3D" id="1.25.40.20">
    <property type="entry name" value="Ankyrin repeat-containing domain"/>
    <property type="match status" value="2"/>
</dbReference>
<dbReference type="PANTHER" id="PTHR24124">
    <property type="entry name" value="ANKYRIN REPEAT FAMILY A"/>
    <property type="match status" value="1"/>
</dbReference>
<dbReference type="PANTHER" id="PTHR24124:SF5">
    <property type="entry name" value="NF-KAPPA-B INHIBITOR ZETA"/>
    <property type="match status" value="1"/>
</dbReference>
<dbReference type="GeneTree" id="ENSGT00940000153695"/>
<feature type="repeat" description="ANK" evidence="3">
    <location>
        <begin position="203"/>
        <end position="239"/>
    </location>
</feature>
<dbReference type="GO" id="GO:0005634">
    <property type="term" value="C:nucleus"/>
    <property type="evidence" value="ECO:0000318"/>
    <property type="project" value="GO_Central"/>
</dbReference>
<dbReference type="Pfam" id="PF12796">
    <property type="entry name" value="Ank_2"/>
    <property type="match status" value="2"/>
</dbReference>
<dbReference type="SUPFAM" id="SSF48403">
    <property type="entry name" value="Ankyrin repeat"/>
    <property type="match status" value="1"/>
</dbReference>
<evidence type="ECO:0000256" key="3">
    <source>
        <dbReference type="PROSITE-ProRule" id="PRU00023"/>
    </source>
</evidence>
<dbReference type="GO" id="GO:0010468">
    <property type="term" value="P:regulation of gene expression"/>
    <property type="evidence" value="ECO:0000318"/>
    <property type="project" value="GO_Central"/>
</dbReference>
<dbReference type="InterPro" id="IPR002110">
    <property type="entry name" value="Ankyrin_rpt"/>
</dbReference>
<evidence type="ECO:0000313" key="4">
    <source>
        <dbReference type="Ensembl" id="ENSORLP00000045949.1"/>
    </source>
</evidence>
<feature type="repeat" description="ANK" evidence="3">
    <location>
        <begin position="54"/>
        <end position="86"/>
    </location>
</feature>
<reference evidence="4" key="3">
    <citation type="submission" date="2025-09" db="UniProtKB">
        <authorList>
            <consortium name="Ensembl"/>
        </authorList>
    </citation>
    <scope>IDENTIFICATION</scope>
    <source>
        <strain evidence="4">Hd-rR</strain>
    </source>
</reference>
<dbReference type="PROSITE" id="PS50088">
    <property type="entry name" value="ANK_REPEAT"/>
    <property type="match status" value="3"/>
</dbReference>
<keyword evidence="2 3" id="KW-0040">ANK repeat</keyword>
<dbReference type="InParanoid" id="A0A3B3IPS2"/>
<dbReference type="InterPro" id="IPR036770">
    <property type="entry name" value="Ankyrin_rpt-contain_sf"/>
</dbReference>
<evidence type="ECO:0000256" key="1">
    <source>
        <dbReference type="ARBA" id="ARBA00022737"/>
    </source>
</evidence>
<proteinExistence type="predicted"/>
<dbReference type="Bgee" id="ENSORLG00000022896">
    <property type="expression patterns" value="Expressed in mesonephros and 13 other cell types or tissues"/>
</dbReference>
<evidence type="ECO:0000256" key="2">
    <source>
        <dbReference type="ARBA" id="ARBA00023043"/>
    </source>
</evidence>